<feature type="compositionally biased region" description="Basic and acidic residues" evidence="1">
    <location>
        <begin position="11"/>
        <end position="24"/>
    </location>
</feature>
<evidence type="ECO:0000256" key="1">
    <source>
        <dbReference type="SAM" id="MobiDB-lite"/>
    </source>
</evidence>
<sequence>MSKSNPTRPAAPEDEKALRDHDDLPDTDGPALRDPRSQSALDNIGVDDQADLLDTELDDQVGDRDASGHSFADDVRSDTGVENGEPK</sequence>
<accession>A0A4R5UEY4</accession>
<evidence type="ECO:0000313" key="3">
    <source>
        <dbReference type="Proteomes" id="UP000295543"/>
    </source>
</evidence>
<feature type="region of interest" description="Disordered" evidence="1">
    <location>
        <begin position="1"/>
        <end position="87"/>
    </location>
</feature>
<feature type="compositionally biased region" description="Basic and acidic residues" evidence="1">
    <location>
        <begin position="61"/>
        <end position="87"/>
    </location>
</feature>
<feature type="compositionally biased region" description="Acidic residues" evidence="1">
    <location>
        <begin position="48"/>
        <end position="60"/>
    </location>
</feature>
<dbReference type="RefSeq" id="WP_133393144.1">
    <property type="nucleotide sequence ID" value="NZ_SMTG01000002.1"/>
</dbReference>
<keyword evidence="3" id="KW-1185">Reference proteome</keyword>
<reference evidence="2 3" key="1">
    <citation type="submission" date="2019-03" db="EMBL/GenBank/DDBJ databases">
        <title>Luteimonas zhaokaii sp.nov., isolated from the rectal contents of Plateau pika in Yushu, Qinghai Province, China.</title>
        <authorList>
            <person name="Zhang G."/>
        </authorList>
    </citation>
    <scope>NUCLEOTIDE SEQUENCE [LARGE SCALE GENOMIC DNA]</scope>
    <source>
        <strain evidence="2 3">THG-MD21</strain>
    </source>
</reference>
<proteinExistence type="predicted"/>
<dbReference type="Proteomes" id="UP000295543">
    <property type="component" value="Unassembled WGS sequence"/>
</dbReference>
<evidence type="ECO:0000313" key="2">
    <source>
        <dbReference type="EMBL" id="TDK33730.1"/>
    </source>
</evidence>
<protein>
    <submittedName>
        <fullName evidence="2">Uncharacterized protein</fullName>
    </submittedName>
</protein>
<gene>
    <name evidence="2" type="ORF">E2F49_07005</name>
</gene>
<organism evidence="2 3">
    <name type="scientific">Luteimonas terrae</name>
    <dbReference type="NCBI Taxonomy" id="1530191"/>
    <lineage>
        <taxon>Bacteria</taxon>
        <taxon>Pseudomonadati</taxon>
        <taxon>Pseudomonadota</taxon>
        <taxon>Gammaproteobacteria</taxon>
        <taxon>Lysobacterales</taxon>
        <taxon>Lysobacteraceae</taxon>
        <taxon>Luteimonas</taxon>
    </lineage>
</organism>
<dbReference type="AlphaFoldDB" id="A0A4R5UEY4"/>
<dbReference type="OrthoDB" id="5986459at2"/>
<dbReference type="EMBL" id="SMTG01000002">
    <property type="protein sequence ID" value="TDK33730.1"/>
    <property type="molecule type" value="Genomic_DNA"/>
</dbReference>
<name>A0A4R5UEY4_9GAMM</name>
<comment type="caution">
    <text evidence="2">The sequence shown here is derived from an EMBL/GenBank/DDBJ whole genome shotgun (WGS) entry which is preliminary data.</text>
</comment>